<keyword evidence="5" id="KW-0830">Ubiquinone</keyword>
<accession>A0A1H3UTM2</accession>
<proteinExistence type="inferred from homology"/>
<dbReference type="EMBL" id="FNQB01000005">
    <property type="protein sequence ID" value="SDZ65185.1"/>
    <property type="molecule type" value="Genomic_DNA"/>
</dbReference>
<evidence type="ECO:0000313" key="5">
    <source>
        <dbReference type="EMBL" id="SDZ65185.1"/>
    </source>
</evidence>
<dbReference type="PANTHER" id="PTHR44942:SF4">
    <property type="entry name" value="METHYLTRANSFERASE TYPE 11 DOMAIN-CONTAINING PROTEIN"/>
    <property type="match status" value="1"/>
</dbReference>
<dbReference type="InterPro" id="IPR013216">
    <property type="entry name" value="Methyltransf_11"/>
</dbReference>
<dbReference type="PANTHER" id="PTHR44942">
    <property type="entry name" value="METHYLTRANSF_11 DOMAIN-CONTAINING PROTEIN"/>
    <property type="match status" value="1"/>
</dbReference>
<name>A0A1H3UTM2_9ACTN</name>
<evidence type="ECO:0000256" key="2">
    <source>
        <dbReference type="ARBA" id="ARBA00022603"/>
    </source>
</evidence>
<dbReference type="Proteomes" id="UP000199632">
    <property type="component" value="Unassembled WGS sequence"/>
</dbReference>
<gene>
    <name evidence="5" type="ORF">SAMN05421684_7953</name>
</gene>
<keyword evidence="3" id="KW-0808">Transferase</keyword>
<evidence type="ECO:0000256" key="3">
    <source>
        <dbReference type="ARBA" id="ARBA00022679"/>
    </source>
</evidence>
<keyword evidence="2 5" id="KW-0489">Methyltransferase</keyword>
<dbReference type="GO" id="GO:0032259">
    <property type="term" value="P:methylation"/>
    <property type="evidence" value="ECO:0007669"/>
    <property type="project" value="UniProtKB-KW"/>
</dbReference>
<dbReference type="SUPFAM" id="SSF53335">
    <property type="entry name" value="S-adenosyl-L-methionine-dependent methyltransferases"/>
    <property type="match status" value="1"/>
</dbReference>
<evidence type="ECO:0000256" key="1">
    <source>
        <dbReference type="ARBA" id="ARBA00008361"/>
    </source>
</evidence>
<evidence type="ECO:0000313" key="6">
    <source>
        <dbReference type="Proteomes" id="UP000199632"/>
    </source>
</evidence>
<evidence type="ECO:0000259" key="4">
    <source>
        <dbReference type="Pfam" id="PF08241"/>
    </source>
</evidence>
<dbReference type="InterPro" id="IPR051052">
    <property type="entry name" value="Diverse_substrate_MTase"/>
</dbReference>
<dbReference type="Pfam" id="PF08241">
    <property type="entry name" value="Methyltransf_11"/>
    <property type="match status" value="1"/>
</dbReference>
<dbReference type="CDD" id="cd02440">
    <property type="entry name" value="AdoMet_MTases"/>
    <property type="match status" value="1"/>
</dbReference>
<organism evidence="5 6">
    <name type="scientific">Asanoa ishikariensis</name>
    <dbReference type="NCBI Taxonomy" id="137265"/>
    <lineage>
        <taxon>Bacteria</taxon>
        <taxon>Bacillati</taxon>
        <taxon>Actinomycetota</taxon>
        <taxon>Actinomycetes</taxon>
        <taxon>Micromonosporales</taxon>
        <taxon>Micromonosporaceae</taxon>
        <taxon>Asanoa</taxon>
    </lineage>
</organism>
<comment type="similarity">
    <text evidence="1">Belongs to the methyltransferase superfamily.</text>
</comment>
<dbReference type="AlphaFoldDB" id="A0A1H3UTM2"/>
<dbReference type="Gene3D" id="3.40.50.150">
    <property type="entry name" value="Vaccinia Virus protein VP39"/>
    <property type="match status" value="1"/>
</dbReference>
<keyword evidence="6" id="KW-1185">Reference proteome</keyword>
<protein>
    <submittedName>
        <fullName evidence="5">Ubiquinone/menaquinone biosynthesis C-methylase UbiE</fullName>
    </submittedName>
</protein>
<feature type="domain" description="Methyltransferase type 11" evidence="4">
    <location>
        <begin position="50"/>
        <end position="142"/>
    </location>
</feature>
<dbReference type="InterPro" id="IPR029063">
    <property type="entry name" value="SAM-dependent_MTases_sf"/>
</dbReference>
<sequence>MPAVTGADRAVEQYYTALAATYWRRPPYAPRAVDRIVQASGRRPPVLVADVGAGTGHLTFDLLTRGCLVHAVEPNDAMRAVGMARIGPSDSVTWSAGTGERTGLTSGHYDLVTYGSSLDDTDRPRAIREAARILKPDGWLACAWNRRVLNDPLQAEVEALIRSRAPEYGHRRRSRDHARIIGESGFFHPPRRLQERLWHTVAICDWITAWRSHVPLQRRAGAAFDAIVDEIERLVRDRVSGDELAVPYATVGWLAPVRDLAR</sequence>
<dbReference type="OrthoDB" id="4528595at2"/>
<reference evidence="6" key="1">
    <citation type="submission" date="2016-10" db="EMBL/GenBank/DDBJ databases">
        <authorList>
            <person name="Varghese N."/>
            <person name="Submissions S."/>
        </authorList>
    </citation>
    <scope>NUCLEOTIDE SEQUENCE [LARGE SCALE GENOMIC DNA]</scope>
    <source>
        <strain evidence="6">DSM 44718</strain>
    </source>
</reference>
<dbReference type="GO" id="GO:0008757">
    <property type="term" value="F:S-adenosylmethionine-dependent methyltransferase activity"/>
    <property type="evidence" value="ECO:0007669"/>
    <property type="project" value="InterPro"/>
</dbReference>
<dbReference type="STRING" id="137265.SAMN05421684_7953"/>